<sequence length="64" mass="7179">MIARDWNSSAVIVAMSCLPFSIKRLSAYLSVQLLDIAFDHRRHASTRLQAARSQTLSDCTERVA</sequence>
<dbReference type="Proteomes" id="UP000234181">
    <property type="component" value="Unassembled WGS sequence"/>
</dbReference>
<evidence type="ECO:0000313" key="1">
    <source>
        <dbReference type="EMBL" id="SON80438.1"/>
    </source>
</evidence>
<dbReference type="EMBL" id="OCYT01000090">
    <property type="protein sequence ID" value="SON80438.1"/>
    <property type="molecule type" value="Genomic_DNA"/>
</dbReference>
<evidence type="ECO:0000313" key="3">
    <source>
        <dbReference type="Proteomes" id="UP000234166"/>
    </source>
</evidence>
<evidence type="ECO:0000313" key="2">
    <source>
        <dbReference type="EMBL" id="SON87533.1"/>
    </source>
</evidence>
<proteinExistence type="predicted"/>
<protein>
    <recommendedName>
        <fullName evidence="5">Secreted protein</fullName>
    </recommendedName>
</protein>
<dbReference type="Proteomes" id="UP000234166">
    <property type="component" value="Unassembled WGS sequence"/>
</dbReference>
<name>A0AB38DZ56_XANCH</name>
<dbReference type="EMBL" id="OCYS01000086">
    <property type="protein sequence ID" value="SON87533.1"/>
    <property type="molecule type" value="Genomic_DNA"/>
</dbReference>
<reference evidence="3 4" key="1">
    <citation type="submission" date="2017-10" db="EMBL/GenBank/DDBJ databases">
        <authorList>
            <person name="Regsiter A."/>
            <person name="William W."/>
        </authorList>
    </citation>
    <scope>NUCLEOTIDE SEQUENCE [LARGE SCALE GENOMIC DNA]</scope>
    <source>
        <strain evidence="1 4">CFBP6984</strain>
        <strain evidence="2 3">CFBP7430</strain>
    </source>
</reference>
<evidence type="ECO:0000313" key="4">
    <source>
        <dbReference type="Proteomes" id="UP000234181"/>
    </source>
</evidence>
<dbReference type="AlphaFoldDB" id="A0AB38DZ56"/>
<gene>
    <name evidence="1" type="ORF">XAP6984_350038</name>
    <name evidence="2" type="ORF">XAP7430_320038</name>
</gene>
<comment type="caution">
    <text evidence="2">The sequence shown here is derived from an EMBL/GenBank/DDBJ whole genome shotgun (WGS) entry which is preliminary data.</text>
</comment>
<accession>A0AB38DZ56</accession>
<keyword evidence="4" id="KW-1185">Reference proteome</keyword>
<evidence type="ECO:0008006" key="5">
    <source>
        <dbReference type="Google" id="ProtNLM"/>
    </source>
</evidence>
<organism evidence="2 3">
    <name type="scientific">Xanthomonas campestris pv. phaseoli</name>
    <dbReference type="NCBI Taxonomy" id="317013"/>
    <lineage>
        <taxon>Bacteria</taxon>
        <taxon>Pseudomonadati</taxon>
        <taxon>Pseudomonadota</taxon>
        <taxon>Gammaproteobacteria</taxon>
        <taxon>Lysobacterales</taxon>
        <taxon>Lysobacteraceae</taxon>
        <taxon>Xanthomonas</taxon>
    </lineage>
</organism>
<dbReference type="PROSITE" id="PS51257">
    <property type="entry name" value="PROKAR_LIPOPROTEIN"/>
    <property type="match status" value="1"/>
</dbReference>